<dbReference type="SUPFAM" id="SSF53448">
    <property type="entry name" value="Nucleotide-diphospho-sugar transferases"/>
    <property type="match status" value="1"/>
</dbReference>
<dbReference type="GO" id="GO:0016757">
    <property type="term" value="F:glycosyltransferase activity"/>
    <property type="evidence" value="ECO:0007669"/>
    <property type="project" value="InterPro"/>
</dbReference>
<dbReference type="InterPro" id="IPR002495">
    <property type="entry name" value="Glyco_trans_8"/>
</dbReference>
<gene>
    <name evidence="1" type="ORF">DDU33_01255</name>
</gene>
<organism evidence="1 2">
    <name type="scientific">Actinobacillus porcitonsillarum</name>
    <dbReference type="NCBI Taxonomy" id="189834"/>
    <lineage>
        <taxon>Bacteria</taxon>
        <taxon>Pseudomonadati</taxon>
        <taxon>Pseudomonadota</taxon>
        <taxon>Gammaproteobacteria</taxon>
        <taxon>Pasteurellales</taxon>
        <taxon>Pasteurellaceae</taxon>
        <taxon>Actinobacillus</taxon>
    </lineage>
</organism>
<sequence>MDKVNVLFATDKNYLPYLECSLKSLLAHNENLSVFVLNTGDIPLDWAENLQPYFAQRRSELKLCYLNQASLNHFEDNGYISRATYLRYYIEDLFQYASTPYWIYLDCDIAINGDITLPFKSLKASKCALAAVSDPYVNSIADHPYKHQDYFNAGILYFEANRCRGIKTDLIKLTEHLKNQIIFGDQDILNVYFQDNWLKLDNLSNFQFDHILYKKQTDGRGKTAPYILHFTGPNKPLGNVSSSDENVMAVIALFRAYHQLSWDNIVNLPLGSIKLTL</sequence>
<reference evidence="2" key="1">
    <citation type="submission" date="2018-05" db="EMBL/GenBank/DDBJ databases">
        <title>Complete genome sequence of Actinobacillus porcitonsillarum reference strain 9953L55 (CCUG 46996).</title>
        <authorList>
            <person name="Dona V."/>
            <person name="Perreten V."/>
        </authorList>
    </citation>
    <scope>NUCLEOTIDE SEQUENCE [LARGE SCALE GENOMIC DNA]</scope>
    <source>
        <strain evidence="2">9953L55</strain>
    </source>
</reference>
<keyword evidence="1" id="KW-0808">Transferase</keyword>
<accession>A0A2U8FGV4</accession>
<evidence type="ECO:0000313" key="1">
    <source>
        <dbReference type="EMBL" id="AWI50211.1"/>
    </source>
</evidence>
<dbReference type="Pfam" id="PF01501">
    <property type="entry name" value="Glyco_transf_8"/>
    <property type="match status" value="1"/>
</dbReference>
<dbReference type="InterPro" id="IPR029044">
    <property type="entry name" value="Nucleotide-diphossugar_trans"/>
</dbReference>
<dbReference type="Gene3D" id="3.90.550.10">
    <property type="entry name" value="Spore Coat Polysaccharide Biosynthesis Protein SpsA, Chain A"/>
    <property type="match status" value="1"/>
</dbReference>
<protein>
    <submittedName>
        <fullName evidence="1">Glycosyltransferase</fullName>
    </submittedName>
</protein>
<dbReference type="AlphaFoldDB" id="A0A2U8FGV4"/>
<name>A0A2U8FGV4_9PAST</name>
<dbReference type="Proteomes" id="UP000244920">
    <property type="component" value="Chromosome"/>
</dbReference>
<dbReference type="PANTHER" id="PTHR11183">
    <property type="entry name" value="GLYCOGENIN SUBFAMILY MEMBER"/>
    <property type="match status" value="1"/>
</dbReference>
<proteinExistence type="predicted"/>
<dbReference type="RefSeq" id="WP_108922653.1">
    <property type="nucleotide sequence ID" value="NZ_CP029206.1"/>
</dbReference>
<dbReference type="CDD" id="cd04194">
    <property type="entry name" value="GT8_A4GalT_like"/>
    <property type="match status" value="1"/>
</dbReference>
<evidence type="ECO:0000313" key="2">
    <source>
        <dbReference type="Proteomes" id="UP000244920"/>
    </source>
</evidence>
<keyword evidence="2" id="KW-1185">Reference proteome</keyword>
<dbReference type="InterPro" id="IPR050587">
    <property type="entry name" value="GNT1/Glycosyltrans_8"/>
</dbReference>
<dbReference type="KEGG" id="apor:DDU33_01255"/>
<dbReference type="EMBL" id="CP029206">
    <property type="protein sequence ID" value="AWI50211.1"/>
    <property type="molecule type" value="Genomic_DNA"/>
</dbReference>